<proteinExistence type="predicted"/>
<evidence type="ECO:0000256" key="2">
    <source>
        <dbReference type="ARBA" id="ARBA00022605"/>
    </source>
</evidence>
<evidence type="ECO:0000259" key="5">
    <source>
        <dbReference type="Pfam" id="PF06426"/>
    </source>
</evidence>
<dbReference type="SUPFAM" id="SSF51161">
    <property type="entry name" value="Trimeric LpxA-like enzymes"/>
    <property type="match status" value="1"/>
</dbReference>
<dbReference type="Gene3D" id="2.160.10.10">
    <property type="entry name" value="Hexapeptide repeat proteins"/>
    <property type="match status" value="1"/>
</dbReference>
<dbReference type="NCBIfam" id="NF041874">
    <property type="entry name" value="EPS_EpsC"/>
    <property type="match status" value="1"/>
</dbReference>
<dbReference type="STRING" id="1562970.ING2E5B_1822"/>
<keyword evidence="7" id="KW-1185">Reference proteome</keyword>
<organism evidence="6 7">
    <name type="scientific">Fermentimonas caenicola</name>
    <dbReference type="NCBI Taxonomy" id="1562970"/>
    <lineage>
        <taxon>Bacteria</taxon>
        <taxon>Pseudomonadati</taxon>
        <taxon>Bacteroidota</taxon>
        <taxon>Bacteroidia</taxon>
        <taxon>Bacteroidales</taxon>
        <taxon>Dysgonomonadaceae</taxon>
        <taxon>Fermentimonas</taxon>
    </lineage>
</organism>
<evidence type="ECO:0000313" key="7">
    <source>
        <dbReference type="Proteomes" id="UP000032417"/>
    </source>
</evidence>
<dbReference type="InterPro" id="IPR045304">
    <property type="entry name" value="LbH_SAT"/>
</dbReference>
<dbReference type="KEGG" id="pbt:ING2E5B_1822"/>
<protein>
    <recommendedName>
        <fullName evidence="1">Serine acetyltransferase</fullName>
    </recommendedName>
</protein>
<dbReference type="HOGENOM" id="CLU_051638_1_1_10"/>
<dbReference type="InterPro" id="IPR010493">
    <property type="entry name" value="Ser_AcTrfase_N"/>
</dbReference>
<keyword evidence="3 6" id="KW-0808">Transferase</keyword>
<dbReference type="GO" id="GO:0006535">
    <property type="term" value="P:cysteine biosynthetic process from serine"/>
    <property type="evidence" value="ECO:0007669"/>
    <property type="project" value="InterPro"/>
</dbReference>
<dbReference type="PATRIC" id="fig|1562970.3.peg.1804"/>
<dbReference type="EMBL" id="LN515532">
    <property type="protein sequence ID" value="CEA16561.1"/>
    <property type="molecule type" value="Genomic_DNA"/>
</dbReference>
<dbReference type="Gene3D" id="1.10.3130.10">
    <property type="entry name" value="serine acetyltransferase, domain 1"/>
    <property type="match status" value="1"/>
</dbReference>
<dbReference type="PANTHER" id="PTHR42811">
    <property type="entry name" value="SERINE ACETYLTRANSFERASE"/>
    <property type="match status" value="1"/>
</dbReference>
<feature type="domain" description="Serine acetyltransferase N-terminal" evidence="5">
    <location>
        <begin position="69"/>
        <end position="121"/>
    </location>
</feature>
<dbReference type="GO" id="GO:0005737">
    <property type="term" value="C:cytoplasm"/>
    <property type="evidence" value="ECO:0007669"/>
    <property type="project" value="InterPro"/>
</dbReference>
<accession>A0A098C2B0</accession>
<dbReference type="InterPro" id="IPR011004">
    <property type="entry name" value="Trimer_LpxA-like_sf"/>
</dbReference>
<sequence>MTERALELIKQFNPKPVEIPINKCELEEIVEVLYTSMFPVCECKNSTSFRDGLIVAIEKLHRNIEGVKDTETADQIIESFLESLPAIHQRLYEDAHCYLQSDPAAKSLEEVILTYPGFFALSIHRIAHKLHELGVPLIARHFSEYAHSKVGIDIHPAAKIGKNLFMDHGTGIVIGETTEIGDNVKIYQGVTLGALFVEKKLSDIKRHPTVEDNVVIYANATILGGKTVIGHNSTIGGGSWLTQSVIPYSLVYNSVDVKIRTVKSFVEPHDFVI</sequence>
<dbReference type="CDD" id="cd03354">
    <property type="entry name" value="LbH_SAT"/>
    <property type="match status" value="1"/>
</dbReference>
<gene>
    <name evidence="6" type="ORF">ING2E5B_1822</name>
</gene>
<reference evidence="6 7" key="1">
    <citation type="submission" date="2014-08" db="EMBL/GenBank/DDBJ databases">
        <authorList>
            <person name="Wibberg D."/>
        </authorList>
    </citation>
    <scope>NUCLEOTIDE SEQUENCE [LARGE SCALE GENOMIC DNA]</scope>
    <source>
        <strain evidence="7">ING2-E5B</strain>
    </source>
</reference>
<dbReference type="InterPro" id="IPR042122">
    <property type="entry name" value="Ser_AcTrfase_N_sf"/>
</dbReference>
<dbReference type="UniPathway" id="UPA00136">
    <property type="reaction ID" value="UER00199"/>
</dbReference>
<dbReference type="GO" id="GO:0009001">
    <property type="term" value="F:serine O-acetyltransferase activity"/>
    <property type="evidence" value="ECO:0007669"/>
    <property type="project" value="InterPro"/>
</dbReference>
<evidence type="ECO:0000256" key="1">
    <source>
        <dbReference type="ARBA" id="ARBA00018522"/>
    </source>
</evidence>
<dbReference type="Pfam" id="PF06426">
    <property type="entry name" value="SATase_N"/>
    <property type="match status" value="1"/>
</dbReference>
<keyword evidence="4" id="KW-0012">Acyltransferase</keyword>
<dbReference type="AlphaFoldDB" id="A0A098C2B0"/>
<evidence type="ECO:0000313" key="6">
    <source>
        <dbReference type="EMBL" id="CEA16561.1"/>
    </source>
</evidence>
<evidence type="ECO:0000256" key="4">
    <source>
        <dbReference type="ARBA" id="ARBA00023315"/>
    </source>
</evidence>
<name>A0A098C2B0_9BACT</name>
<keyword evidence="2" id="KW-0028">Amino-acid biosynthesis</keyword>
<dbReference type="InterPro" id="IPR053376">
    <property type="entry name" value="Serine_acetyltransferase"/>
</dbReference>
<evidence type="ECO:0000256" key="3">
    <source>
        <dbReference type="ARBA" id="ARBA00022679"/>
    </source>
</evidence>
<dbReference type="Proteomes" id="UP000032417">
    <property type="component" value="Chromosome 1"/>
</dbReference>
<dbReference type="OrthoDB" id="9801456at2"/>